<organism evidence="7 8">
    <name type="scientific">Salegentibacter agarivorans</name>
    <dbReference type="NCBI Taxonomy" id="345907"/>
    <lineage>
        <taxon>Bacteria</taxon>
        <taxon>Pseudomonadati</taxon>
        <taxon>Bacteroidota</taxon>
        <taxon>Flavobacteriia</taxon>
        <taxon>Flavobacteriales</taxon>
        <taxon>Flavobacteriaceae</taxon>
        <taxon>Salegentibacter</taxon>
    </lineage>
</organism>
<name>A0A1I2KT94_9FLAO</name>
<dbReference type="InterPro" id="IPR050546">
    <property type="entry name" value="Glycosyl_Hydrlase_16"/>
</dbReference>
<evidence type="ECO:0000256" key="4">
    <source>
        <dbReference type="ARBA" id="ARBA00023295"/>
    </source>
</evidence>
<keyword evidence="2 5" id="KW-0732">Signal</keyword>
<accession>A0A1I2KT94</accession>
<dbReference type="InterPro" id="IPR013320">
    <property type="entry name" value="ConA-like_dom_sf"/>
</dbReference>
<keyword evidence="3 7" id="KW-0378">Hydrolase</keyword>
<feature type="domain" description="GH16" evidence="6">
    <location>
        <begin position="132"/>
        <end position="403"/>
    </location>
</feature>
<dbReference type="Pfam" id="PF00722">
    <property type="entry name" value="Glyco_hydro_16"/>
    <property type="match status" value="1"/>
</dbReference>
<evidence type="ECO:0000259" key="6">
    <source>
        <dbReference type="PROSITE" id="PS51762"/>
    </source>
</evidence>
<dbReference type="InterPro" id="IPR000757">
    <property type="entry name" value="Beta-glucanase-like"/>
</dbReference>
<dbReference type="CDD" id="cd02178">
    <property type="entry name" value="GH16_beta_agarase"/>
    <property type="match status" value="1"/>
</dbReference>
<dbReference type="Gene3D" id="2.60.120.200">
    <property type="match status" value="1"/>
</dbReference>
<evidence type="ECO:0000313" key="8">
    <source>
        <dbReference type="Proteomes" id="UP000199116"/>
    </source>
</evidence>
<keyword evidence="8" id="KW-1185">Reference proteome</keyword>
<reference evidence="8" key="1">
    <citation type="submission" date="2016-10" db="EMBL/GenBank/DDBJ databases">
        <authorList>
            <person name="Varghese N."/>
            <person name="Submissions S."/>
        </authorList>
    </citation>
    <scope>NUCLEOTIDE SEQUENCE [LARGE SCALE GENOMIC DNA]</scope>
    <source>
        <strain evidence="8">DSM 23515</strain>
    </source>
</reference>
<evidence type="ECO:0000256" key="3">
    <source>
        <dbReference type="ARBA" id="ARBA00022801"/>
    </source>
</evidence>
<evidence type="ECO:0000256" key="1">
    <source>
        <dbReference type="ARBA" id="ARBA00006865"/>
    </source>
</evidence>
<dbReference type="GO" id="GO:0005975">
    <property type="term" value="P:carbohydrate metabolic process"/>
    <property type="evidence" value="ECO:0007669"/>
    <property type="project" value="InterPro"/>
</dbReference>
<keyword evidence="4" id="KW-0326">Glycosidase</keyword>
<dbReference type="EMBL" id="FOOH01000004">
    <property type="protein sequence ID" value="SFF68311.1"/>
    <property type="molecule type" value="Genomic_DNA"/>
</dbReference>
<dbReference type="RefSeq" id="WP_093303156.1">
    <property type="nucleotide sequence ID" value="NZ_FOOH01000004.1"/>
</dbReference>
<gene>
    <name evidence="7" type="ORF">SAMN04488033_10470</name>
</gene>
<dbReference type="PANTHER" id="PTHR10963">
    <property type="entry name" value="GLYCOSYL HYDROLASE-RELATED"/>
    <property type="match status" value="1"/>
</dbReference>
<sequence>MKYLHSYFFLSICLSILALTACSNDEEKEPVTPTTLKTKTPEKTSAYSEVITGGSIIKGNDDFIISEKGICWSDSENPTIDDNTKTETTTSLDYTISITGLQPTTSYYIRAYINGENQTIYGDEKQITTDEAPSEVSFLPDLDENKKWIIQPEFTNEFNYSEGKSSPDFTSNWQDRFFNGWTGPGDTRYSASQSSVMDGKLVYKASIEEDNNGQSIIRTGIVSSKEKVGFPLYMEARVKISESSLASAVWLLSDDSTQEIDNLEAYGNKSNDYFSRRLHLSHHTFIRDPFQDYQPTGEETYYADDKGTQWADDYHNYGVLWLDPWTLKYYVDGELVRETPTNQIDPKGYTNGTGLNKDMYLIISAAAQPWRENQGINYFTDPSVLDPERSTMLVDWVRVYKPE</sequence>
<dbReference type="SUPFAM" id="SSF49899">
    <property type="entry name" value="Concanavalin A-like lectins/glucanases"/>
    <property type="match status" value="1"/>
</dbReference>
<dbReference type="InterPro" id="IPR016287">
    <property type="entry name" value="Beta_agarase"/>
</dbReference>
<dbReference type="Proteomes" id="UP000199116">
    <property type="component" value="Unassembled WGS sequence"/>
</dbReference>
<dbReference type="GO" id="GO:0033916">
    <property type="term" value="F:beta-agarase activity"/>
    <property type="evidence" value="ECO:0007669"/>
    <property type="project" value="InterPro"/>
</dbReference>
<comment type="similarity">
    <text evidence="1">Belongs to the glycosyl hydrolase 16 family.</text>
</comment>
<evidence type="ECO:0000313" key="7">
    <source>
        <dbReference type="EMBL" id="SFF68311.1"/>
    </source>
</evidence>
<dbReference type="PROSITE" id="PS51762">
    <property type="entry name" value="GH16_2"/>
    <property type="match status" value="1"/>
</dbReference>
<protein>
    <submittedName>
        <fullName evidence="7">Glycosyl hydrolases family 16</fullName>
    </submittedName>
</protein>
<evidence type="ECO:0000256" key="5">
    <source>
        <dbReference type="SAM" id="SignalP"/>
    </source>
</evidence>
<feature type="chain" id="PRO_5011600820" evidence="5">
    <location>
        <begin position="21"/>
        <end position="403"/>
    </location>
</feature>
<dbReference type="PROSITE" id="PS51257">
    <property type="entry name" value="PROKAR_LIPOPROTEIN"/>
    <property type="match status" value="1"/>
</dbReference>
<evidence type="ECO:0000256" key="2">
    <source>
        <dbReference type="ARBA" id="ARBA00022729"/>
    </source>
</evidence>
<dbReference type="AlphaFoldDB" id="A0A1I2KT94"/>
<dbReference type="PANTHER" id="PTHR10963:SF55">
    <property type="entry name" value="GLYCOSIDE HYDROLASE FAMILY 16 PROTEIN"/>
    <property type="match status" value="1"/>
</dbReference>
<feature type="signal peptide" evidence="5">
    <location>
        <begin position="1"/>
        <end position="20"/>
    </location>
</feature>
<proteinExistence type="inferred from homology"/>